<keyword evidence="2" id="KW-1185">Reference proteome</keyword>
<accession>A0A8B6DLE5</accession>
<organism evidence="1 2">
    <name type="scientific">Mytilus galloprovincialis</name>
    <name type="common">Mediterranean mussel</name>
    <dbReference type="NCBI Taxonomy" id="29158"/>
    <lineage>
        <taxon>Eukaryota</taxon>
        <taxon>Metazoa</taxon>
        <taxon>Spiralia</taxon>
        <taxon>Lophotrochozoa</taxon>
        <taxon>Mollusca</taxon>
        <taxon>Bivalvia</taxon>
        <taxon>Autobranchia</taxon>
        <taxon>Pteriomorphia</taxon>
        <taxon>Mytilida</taxon>
        <taxon>Mytiloidea</taxon>
        <taxon>Mytilidae</taxon>
        <taxon>Mytilinae</taxon>
        <taxon>Mytilus</taxon>
    </lineage>
</organism>
<dbReference type="EMBL" id="UYJE01003628">
    <property type="protein sequence ID" value="VDI20986.1"/>
    <property type="molecule type" value="Genomic_DNA"/>
</dbReference>
<evidence type="ECO:0000313" key="2">
    <source>
        <dbReference type="Proteomes" id="UP000596742"/>
    </source>
</evidence>
<evidence type="ECO:0000313" key="1">
    <source>
        <dbReference type="EMBL" id="VDI20986.1"/>
    </source>
</evidence>
<dbReference type="OrthoDB" id="8039307at2759"/>
<sequence>MGMSEAYVDSLSFRPISAHQHEEKKQRIAEMCNFGNKEASHLQQASPAYHRLFTSDSPVKQHRDIYKPETQSVEHVQPLQPPIQQDNYHRQLQFNEYDTVIPSTNNYQVGTYNIQSGVKRVQPRTLQSQTYVPSPKHVPKPQIGSTNQQQGINRVQQPILTVKRGEQLQQQHIVDIVLGEALLIESNNQSLRQTVDVLGVSLRRTERLRKDNFCPQFLKRSATIGKAFYTKFSGYAKIAEWRDEQKRELCWCLDDAASHYAKDCPDLYVQDTGSRQSVQKEPTSKQISFSANKDRFYESEGVVSGVITIRSLGAAKLFRVKVDIAGRKYLL</sequence>
<reference evidence="1" key="1">
    <citation type="submission" date="2018-11" db="EMBL/GenBank/DDBJ databases">
        <authorList>
            <person name="Alioto T."/>
            <person name="Alioto T."/>
        </authorList>
    </citation>
    <scope>NUCLEOTIDE SEQUENCE</scope>
</reference>
<proteinExistence type="predicted"/>
<dbReference type="AlphaFoldDB" id="A0A8B6DLE5"/>
<gene>
    <name evidence="1" type="ORF">MGAL_10B066916</name>
</gene>
<protein>
    <submittedName>
        <fullName evidence="1">Uncharacterized protein</fullName>
    </submittedName>
</protein>
<dbReference type="Proteomes" id="UP000596742">
    <property type="component" value="Unassembled WGS sequence"/>
</dbReference>
<name>A0A8B6DLE5_MYTGA</name>
<comment type="caution">
    <text evidence="1">The sequence shown here is derived from an EMBL/GenBank/DDBJ whole genome shotgun (WGS) entry which is preliminary data.</text>
</comment>